<keyword evidence="6" id="KW-0175">Coiled coil</keyword>
<dbReference type="PANTHER" id="PTHR34138:SF1">
    <property type="entry name" value="CELL SHAPE-DETERMINING PROTEIN MREC"/>
    <property type="match status" value="1"/>
</dbReference>
<evidence type="ECO:0000313" key="9">
    <source>
        <dbReference type="EMBL" id="CAA9370306.1"/>
    </source>
</evidence>
<dbReference type="GO" id="GO:0005886">
    <property type="term" value="C:plasma membrane"/>
    <property type="evidence" value="ECO:0007669"/>
    <property type="project" value="TreeGrafter"/>
</dbReference>
<evidence type="ECO:0000259" key="8">
    <source>
        <dbReference type="Pfam" id="PF04085"/>
    </source>
</evidence>
<name>A0A6J4MVV6_9ACTN</name>
<dbReference type="InterPro" id="IPR007221">
    <property type="entry name" value="MreC"/>
</dbReference>
<dbReference type="Pfam" id="PF04085">
    <property type="entry name" value="MreC"/>
    <property type="match status" value="1"/>
</dbReference>
<feature type="coiled-coil region" evidence="6">
    <location>
        <begin position="90"/>
        <end position="117"/>
    </location>
</feature>
<dbReference type="InterPro" id="IPR042175">
    <property type="entry name" value="Cell/Rod_MreC_2"/>
</dbReference>
<gene>
    <name evidence="9" type="ORF">AVDCRST_MAG47-1119</name>
</gene>
<protein>
    <recommendedName>
        <fullName evidence="2 5">Cell shape-determining protein MreC</fullName>
    </recommendedName>
    <alternativeName>
        <fullName evidence="4 5">Cell shape protein MreC</fullName>
    </alternativeName>
</protein>
<organism evidence="9">
    <name type="scientific">uncultured Nocardioidaceae bacterium</name>
    <dbReference type="NCBI Taxonomy" id="253824"/>
    <lineage>
        <taxon>Bacteria</taxon>
        <taxon>Bacillati</taxon>
        <taxon>Actinomycetota</taxon>
        <taxon>Actinomycetes</taxon>
        <taxon>Propionibacteriales</taxon>
        <taxon>Nocardioidaceae</taxon>
        <taxon>environmental samples</taxon>
    </lineage>
</organism>
<dbReference type="AlphaFoldDB" id="A0A6J4MVV6"/>
<evidence type="ECO:0000256" key="3">
    <source>
        <dbReference type="ARBA" id="ARBA00022960"/>
    </source>
</evidence>
<feature type="region of interest" description="Disordered" evidence="7">
    <location>
        <begin position="1"/>
        <end position="27"/>
    </location>
</feature>
<evidence type="ECO:0000256" key="6">
    <source>
        <dbReference type="SAM" id="Coils"/>
    </source>
</evidence>
<feature type="compositionally biased region" description="Low complexity" evidence="7">
    <location>
        <begin position="1"/>
        <end position="20"/>
    </location>
</feature>
<evidence type="ECO:0000256" key="1">
    <source>
        <dbReference type="ARBA" id="ARBA00009369"/>
    </source>
</evidence>
<dbReference type="InterPro" id="IPR042177">
    <property type="entry name" value="Cell/Rod_1"/>
</dbReference>
<dbReference type="Gene3D" id="2.40.10.350">
    <property type="entry name" value="Rod shape-determining protein MreC, domain 2"/>
    <property type="match status" value="1"/>
</dbReference>
<dbReference type="PIRSF" id="PIRSF038471">
    <property type="entry name" value="MreC"/>
    <property type="match status" value="1"/>
</dbReference>
<keyword evidence="3 5" id="KW-0133">Cell shape</keyword>
<evidence type="ECO:0000256" key="5">
    <source>
        <dbReference type="PIRNR" id="PIRNR038471"/>
    </source>
</evidence>
<evidence type="ECO:0000256" key="4">
    <source>
        <dbReference type="ARBA" id="ARBA00032089"/>
    </source>
</evidence>
<dbReference type="GO" id="GO:0008360">
    <property type="term" value="P:regulation of cell shape"/>
    <property type="evidence" value="ECO:0007669"/>
    <property type="project" value="UniProtKB-KW"/>
</dbReference>
<evidence type="ECO:0000256" key="7">
    <source>
        <dbReference type="SAM" id="MobiDB-lite"/>
    </source>
</evidence>
<dbReference type="InterPro" id="IPR055342">
    <property type="entry name" value="MreC_beta-barrel_core"/>
</dbReference>
<proteinExistence type="inferred from homology"/>
<evidence type="ECO:0000256" key="2">
    <source>
        <dbReference type="ARBA" id="ARBA00013855"/>
    </source>
</evidence>
<comment type="function">
    <text evidence="5">Involved in formation and maintenance of cell shape.</text>
</comment>
<feature type="domain" description="Rod shape-determining protein MreC beta-barrel core" evidence="8">
    <location>
        <begin position="148"/>
        <end position="295"/>
    </location>
</feature>
<reference evidence="9" key="1">
    <citation type="submission" date="2020-02" db="EMBL/GenBank/DDBJ databases">
        <authorList>
            <person name="Meier V. D."/>
        </authorList>
    </citation>
    <scope>NUCLEOTIDE SEQUENCE</scope>
    <source>
        <strain evidence="9">AVDCRST_MAG47</strain>
    </source>
</reference>
<dbReference type="EMBL" id="CADCUK010000081">
    <property type="protein sequence ID" value="CAA9370306.1"/>
    <property type="molecule type" value="Genomic_DNA"/>
</dbReference>
<comment type="similarity">
    <text evidence="1 5">Belongs to the MreC family.</text>
</comment>
<dbReference type="PANTHER" id="PTHR34138">
    <property type="entry name" value="CELL SHAPE-DETERMINING PROTEIN MREC"/>
    <property type="match status" value="1"/>
</dbReference>
<accession>A0A6J4MVV6</accession>
<sequence>MPSTSSSAWSSASDRSSNRSSNKRRRPSKSLLAVLTLACLTAITVDYQRDESSPFEPARGALGDVLGPVQERAAVVARPLHEIPGFFEANQSLRSDIAKLQAENANLRGQLATTSEVRYRAAELDGLLQASRTSGFALVPARVVAVGPAQSFSFTVTIDAGTSSGIQPDMTVINNEGLVGRVTEASRSSATVLLVIDQESVVGARLGSNAEVGFLQGRGDIGGDGRLDLDLVDDSETPGKNDVVVTWGSNNGSPYVAGVPIGSVEAVFSSPREQAKHAVIKPFVDFSSLDLVGVVVNADTEGDRPVIQAGEIPADETDDEEGR</sequence>
<dbReference type="Gene3D" id="2.40.10.340">
    <property type="entry name" value="Rod shape-determining protein MreC, domain 1"/>
    <property type="match status" value="1"/>
</dbReference>